<evidence type="ECO:0000256" key="5">
    <source>
        <dbReference type="RuleBase" id="RU000682"/>
    </source>
</evidence>
<keyword evidence="9" id="KW-1185">Reference proteome</keyword>
<feature type="compositionally biased region" description="Polar residues" evidence="6">
    <location>
        <begin position="102"/>
        <end position="120"/>
    </location>
</feature>
<dbReference type="Pfam" id="PF00046">
    <property type="entry name" value="Homeodomain"/>
    <property type="match status" value="1"/>
</dbReference>
<evidence type="ECO:0000259" key="7">
    <source>
        <dbReference type="PROSITE" id="PS50071"/>
    </source>
</evidence>
<feature type="DNA-binding region" description="Homeobox" evidence="4">
    <location>
        <begin position="438"/>
        <end position="497"/>
    </location>
</feature>
<dbReference type="PROSITE" id="PS00027">
    <property type="entry name" value="HOMEOBOX_1"/>
    <property type="match status" value="1"/>
</dbReference>
<dbReference type="InterPro" id="IPR017970">
    <property type="entry name" value="Homeobox_CS"/>
</dbReference>
<dbReference type="PANTHER" id="PTHR46255:SF3">
    <property type="entry name" value="HOMEOBOX DOMAIN-CONTAINING PROTEIN"/>
    <property type="match status" value="1"/>
</dbReference>
<dbReference type="GO" id="GO:0000981">
    <property type="term" value="F:DNA-binding transcription factor activity, RNA polymerase II-specific"/>
    <property type="evidence" value="ECO:0007669"/>
    <property type="project" value="InterPro"/>
</dbReference>
<feature type="region of interest" description="Disordered" evidence="6">
    <location>
        <begin position="316"/>
        <end position="381"/>
    </location>
</feature>
<keyword evidence="1 4" id="KW-0238">DNA-binding</keyword>
<dbReference type="OrthoDB" id="6159439at2759"/>
<feature type="domain" description="Homeobox" evidence="7">
    <location>
        <begin position="436"/>
        <end position="496"/>
    </location>
</feature>
<comment type="subcellular location">
    <subcellularLocation>
        <location evidence="4 5">Nucleus</location>
    </subcellularLocation>
</comment>
<keyword evidence="2 4" id="KW-0371">Homeobox</keyword>
<evidence type="ECO:0000256" key="3">
    <source>
        <dbReference type="ARBA" id="ARBA00023242"/>
    </source>
</evidence>
<gene>
    <name evidence="8" type="ORF">I316_03954</name>
</gene>
<dbReference type="InterPro" id="IPR009057">
    <property type="entry name" value="Homeodomain-like_sf"/>
</dbReference>
<feature type="region of interest" description="Disordered" evidence="6">
    <location>
        <begin position="1"/>
        <end position="123"/>
    </location>
</feature>
<proteinExistence type="predicted"/>
<dbReference type="GO" id="GO:0005634">
    <property type="term" value="C:nucleus"/>
    <property type="evidence" value="ECO:0007669"/>
    <property type="project" value="UniProtKB-SubCell"/>
</dbReference>
<feature type="region of interest" description="Disordered" evidence="6">
    <location>
        <begin position="419"/>
        <end position="441"/>
    </location>
</feature>
<evidence type="ECO:0000256" key="2">
    <source>
        <dbReference type="ARBA" id="ARBA00023155"/>
    </source>
</evidence>
<dbReference type="Gene3D" id="1.10.10.60">
    <property type="entry name" value="Homeodomain-like"/>
    <property type="match status" value="1"/>
</dbReference>
<feature type="compositionally biased region" description="Pro residues" evidence="6">
    <location>
        <begin position="320"/>
        <end position="329"/>
    </location>
</feature>
<keyword evidence="3 4" id="KW-0539">Nucleus</keyword>
<dbReference type="EMBL" id="KV700125">
    <property type="protein sequence ID" value="OCF34440.1"/>
    <property type="molecule type" value="Genomic_DNA"/>
</dbReference>
<dbReference type="InterPro" id="IPR052631">
    <property type="entry name" value="Paired_homeobox_Bicoid"/>
</dbReference>
<dbReference type="SMART" id="SM00389">
    <property type="entry name" value="HOX"/>
    <property type="match status" value="1"/>
</dbReference>
<evidence type="ECO:0000256" key="6">
    <source>
        <dbReference type="SAM" id="MobiDB-lite"/>
    </source>
</evidence>
<dbReference type="Proteomes" id="UP000092666">
    <property type="component" value="Unassembled WGS sequence"/>
</dbReference>
<protein>
    <recommendedName>
        <fullName evidence="7">Homeobox domain-containing protein</fullName>
    </recommendedName>
</protein>
<dbReference type="AlphaFoldDB" id="A0A1B9GTQ1"/>
<feature type="compositionally biased region" description="Polar residues" evidence="6">
    <location>
        <begin position="63"/>
        <end position="72"/>
    </location>
</feature>
<accession>A0A1B9GTQ1</accession>
<feature type="region of interest" description="Disordered" evidence="6">
    <location>
        <begin position="615"/>
        <end position="636"/>
    </location>
</feature>
<evidence type="ECO:0000256" key="4">
    <source>
        <dbReference type="PROSITE-ProRule" id="PRU00108"/>
    </source>
</evidence>
<dbReference type="SUPFAM" id="SSF46689">
    <property type="entry name" value="Homeodomain-like"/>
    <property type="match status" value="1"/>
</dbReference>
<dbReference type="GO" id="GO:1990837">
    <property type="term" value="F:sequence-specific double-stranded DNA binding"/>
    <property type="evidence" value="ECO:0007669"/>
    <property type="project" value="TreeGrafter"/>
</dbReference>
<reference evidence="9" key="2">
    <citation type="submission" date="2013-12" db="EMBL/GenBank/DDBJ databases">
        <title>Evolution of pathogenesis and genome organization in the Tremellales.</title>
        <authorList>
            <person name="Cuomo C."/>
            <person name="Litvintseva A."/>
            <person name="Heitman J."/>
            <person name="Chen Y."/>
            <person name="Sun S."/>
            <person name="Springer D."/>
            <person name="Dromer F."/>
            <person name="Young S."/>
            <person name="Zeng Q."/>
            <person name="Chapman S."/>
            <person name="Gujja S."/>
            <person name="Saif S."/>
            <person name="Birren B."/>
        </authorList>
    </citation>
    <scope>NUCLEOTIDE SEQUENCE [LARGE SCALE GENOMIC DNA]</scope>
    <source>
        <strain evidence="9">BCC8398</strain>
    </source>
</reference>
<dbReference type="PANTHER" id="PTHR46255">
    <property type="entry name" value="SHORT STATURE HOMEOBOX"/>
    <property type="match status" value="1"/>
</dbReference>
<evidence type="ECO:0000313" key="8">
    <source>
        <dbReference type="EMBL" id="OCF34440.1"/>
    </source>
</evidence>
<dbReference type="CDD" id="cd00086">
    <property type="entry name" value="homeodomain"/>
    <property type="match status" value="1"/>
</dbReference>
<organism evidence="8 9">
    <name type="scientific">Kwoniella heveanensis BCC8398</name>
    <dbReference type="NCBI Taxonomy" id="1296120"/>
    <lineage>
        <taxon>Eukaryota</taxon>
        <taxon>Fungi</taxon>
        <taxon>Dikarya</taxon>
        <taxon>Basidiomycota</taxon>
        <taxon>Agaricomycotina</taxon>
        <taxon>Tremellomycetes</taxon>
        <taxon>Tremellales</taxon>
        <taxon>Cryptococcaceae</taxon>
        <taxon>Kwoniella</taxon>
    </lineage>
</organism>
<feature type="compositionally biased region" description="Low complexity" evidence="6">
    <location>
        <begin position="73"/>
        <end position="92"/>
    </location>
</feature>
<dbReference type="PROSITE" id="PS50071">
    <property type="entry name" value="HOMEOBOX_2"/>
    <property type="match status" value="1"/>
</dbReference>
<sequence length="664" mass="71031">MAMPMSVDTEMPLSSPADISPQTPTMTPSPPLREISRSMSLESEEGMIPRSQGASRGLGNGFGTWTSHSLTPSTSDSRQASSDADDSGSSLGDRNHRPSPAHATSSRLARLTHPQTQRSVITLPRIDTQSPLIRPGPASTTTIMGVSGGFGLEAFKLSSPVSQTRPHPQPSPPPLPIGISLPPVHTILTHSHSHTHSRSQSPDSDDASRACKTGGASATALGARHGRHGSVNIVARPQHQRLASLPSIYTYTREREGLPYPTPTSNSTAVQSRIMPASATFIARQSDVHPYPLPSHRRHPSIDGSRSNVLHAQYAHPKYQAPPPPPPPFQASSHADRARQPTSVSSGSGGEMRPSATSRPKLQIHPYAPPKNDQRHFSAGAGSMTSSMMTGIQSTPSQIVSSSSSMLHSIQQTPLTSIGTSGERMFQSPSSGISPGGFKAPRKRADDIQLGILNEVFERTAYPSTDERDVLAKRLGMTSRSVQIWFQNRRRAVKVDAQSAIQRAEAEAQAQIHIRGEHPLLKHTRSATSTSHNIHRVGGHTSMDIKQTLGAAVVGGHATSLPIDGTVIGHFAGVGHMRGRTSFFYDATTICSPSSAPSAWRIDRAMQQYTEPRAIRSARNSSTSQERGKREAIGVRGGSEEGGFIARARGLNNSGGWNPGFVVK</sequence>
<evidence type="ECO:0000256" key="1">
    <source>
        <dbReference type="ARBA" id="ARBA00023125"/>
    </source>
</evidence>
<dbReference type="InterPro" id="IPR001356">
    <property type="entry name" value="HD"/>
</dbReference>
<evidence type="ECO:0000313" key="9">
    <source>
        <dbReference type="Proteomes" id="UP000092666"/>
    </source>
</evidence>
<reference evidence="8 9" key="1">
    <citation type="submission" date="2013-07" db="EMBL/GenBank/DDBJ databases">
        <title>The Genome Sequence of Cryptococcus heveanensis BCC8398.</title>
        <authorList>
            <consortium name="The Broad Institute Genome Sequencing Platform"/>
            <person name="Cuomo C."/>
            <person name="Litvintseva A."/>
            <person name="Chen Y."/>
            <person name="Heitman J."/>
            <person name="Sun S."/>
            <person name="Springer D."/>
            <person name="Dromer F."/>
            <person name="Young S.K."/>
            <person name="Zeng Q."/>
            <person name="Gargeya S."/>
            <person name="Fitzgerald M."/>
            <person name="Abouelleil A."/>
            <person name="Alvarado L."/>
            <person name="Berlin A.M."/>
            <person name="Chapman S.B."/>
            <person name="Dewar J."/>
            <person name="Goldberg J."/>
            <person name="Griggs A."/>
            <person name="Gujja S."/>
            <person name="Hansen M."/>
            <person name="Howarth C."/>
            <person name="Imamovic A."/>
            <person name="Larimer J."/>
            <person name="McCowan C."/>
            <person name="Murphy C."/>
            <person name="Pearson M."/>
            <person name="Priest M."/>
            <person name="Roberts A."/>
            <person name="Saif S."/>
            <person name="Shea T."/>
            <person name="Sykes S."/>
            <person name="Wortman J."/>
            <person name="Nusbaum C."/>
            <person name="Birren B."/>
        </authorList>
    </citation>
    <scope>NUCLEOTIDE SEQUENCE [LARGE SCALE GENOMIC DNA]</scope>
    <source>
        <strain evidence="8 9">BCC8398</strain>
    </source>
</reference>
<name>A0A1B9GTQ1_9TREE</name>
<feature type="region of interest" description="Disordered" evidence="6">
    <location>
        <begin position="190"/>
        <end position="215"/>
    </location>
</feature>